<comment type="caution">
    <text evidence="1">The sequence shown here is derived from an EMBL/GenBank/DDBJ whole genome shotgun (WGS) entry which is preliminary data.</text>
</comment>
<keyword evidence="2" id="KW-1185">Reference proteome</keyword>
<proteinExistence type="predicted"/>
<dbReference type="EMBL" id="JTCM02000002">
    <property type="protein sequence ID" value="NEU71323.1"/>
    <property type="molecule type" value="Genomic_DNA"/>
</dbReference>
<dbReference type="PIRSF" id="PIRSF018008">
    <property type="entry name" value="UCP018008"/>
    <property type="match status" value="1"/>
</dbReference>
<accession>A0A846H249</accession>
<dbReference type="AlphaFoldDB" id="A0A846H249"/>
<evidence type="ECO:0000313" key="2">
    <source>
        <dbReference type="Proteomes" id="UP000031549"/>
    </source>
</evidence>
<organism evidence="1 2">
    <name type="scientific">Hassallia byssoidea VB512170</name>
    <dbReference type="NCBI Taxonomy" id="1304833"/>
    <lineage>
        <taxon>Bacteria</taxon>
        <taxon>Bacillati</taxon>
        <taxon>Cyanobacteriota</taxon>
        <taxon>Cyanophyceae</taxon>
        <taxon>Nostocales</taxon>
        <taxon>Tolypothrichaceae</taxon>
        <taxon>Hassallia</taxon>
    </lineage>
</organism>
<dbReference type="Proteomes" id="UP000031549">
    <property type="component" value="Unassembled WGS sequence"/>
</dbReference>
<dbReference type="InterPro" id="IPR007362">
    <property type="entry name" value="DUF429"/>
</dbReference>
<name>A0A846H249_9CYAN</name>
<reference evidence="1 2" key="1">
    <citation type="journal article" date="2015" name="Genome Announc.">
        <title>Draft Genome Sequence of Cyanobacterium Hassallia byssoidea Strain VB512170, Isolated from Monuments in India.</title>
        <authorList>
            <person name="Singh D."/>
            <person name="Chandrababunaidu M.M."/>
            <person name="Panda A."/>
            <person name="Sen D."/>
            <person name="Bhattacharyya S."/>
            <person name="Adhikary S.P."/>
            <person name="Tripathy S."/>
        </authorList>
    </citation>
    <scope>NUCLEOTIDE SEQUENCE [LARGE SCALE GENOMIC DNA]</scope>
    <source>
        <strain evidence="1 2">VB512170</strain>
    </source>
</reference>
<sequence length="266" mass="30204">MKFIGIDFGWKSQPSGLCCLQWTDNQLELLDLDRQNLIADILTWIDTHVQPDESAIIAVDAPTLIPNATGSRLPDKLSHKHFGKYHAGCYPANLNLPFADRTINFGLQLESRGFTHAPTIEPQKLGRYQIEVFPHPAIVHLFNLQRILKYKKGRLSDRRLELLKLHNYILHILPSLDPPLRRTRSSLLHPRTEVSSSLRLCGSFPLEIPTTGAALKAVEDKLDSLICAYVAAHWWYWGEQRNLVLGDRTTGYIVIPQKWGVGSGEW</sequence>
<gene>
    <name evidence="1" type="ORF">PI95_001665</name>
</gene>
<dbReference type="InterPro" id="IPR008306">
    <property type="entry name" value="UCP018008"/>
</dbReference>
<protein>
    <submittedName>
        <fullName evidence="1">DUF429 domain-containing protein</fullName>
    </submittedName>
</protein>
<dbReference type="RefSeq" id="WP_039748620.1">
    <property type="nucleotide sequence ID" value="NZ_JTCM02000002.1"/>
</dbReference>
<dbReference type="Pfam" id="PF04250">
    <property type="entry name" value="DUF429"/>
    <property type="match status" value="1"/>
</dbReference>
<evidence type="ECO:0000313" key="1">
    <source>
        <dbReference type="EMBL" id="NEU71323.1"/>
    </source>
</evidence>